<evidence type="ECO:0000313" key="5">
    <source>
        <dbReference type="Proteomes" id="UP000247973"/>
    </source>
</evidence>
<keyword evidence="2 4" id="KW-0808">Transferase</keyword>
<evidence type="ECO:0000313" key="4">
    <source>
        <dbReference type="EMBL" id="PXV63318.1"/>
    </source>
</evidence>
<dbReference type="SUPFAM" id="SSF53448">
    <property type="entry name" value="Nucleotide-diphospho-sugar transferases"/>
    <property type="match status" value="1"/>
</dbReference>
<dbReference type="AlphaFoldDB" id="A0A2V3PUW8"/>
<dbReference type="Proteomes" id="UP000247973">
    <property type="component" value="Unassembled WGS sequence"/>
</dbReference>
<dbReference type="InterPro" id="IPR001173">
    <property type="entry name" value="Glyco_trans_2-like"/>
</dbReference>
<dbReference type="PANTHER" id="PTHR22916:SF51">
    <property type="entry name" value="GLYCOSYLTRANSFERASE EPSH-RELATED"/>
    <property type="match status" value="1"/>
</dbReference>
<dbReference type="PANTHER" id="PTHR22916">
    <property type="entry name" value="GLYCOSYLTRANSFERASE"/>
    <property type="match status" value="1"/>
</dbReference>
<dbReference type="CDD" id="cd00761">
    <property type="entry name" value="Glyco_tranf_GTA_type"/>
    <property type="match status" value="1"/>
</dbReference>
<keyword evidence="5" id="KW-1185">Reference proteome</keyword>
<dbReference type="Gene3D" id="3.90.550.10">
    <property type="entry name" value="Spore Coat Polysaccharide Biosynthesis Protein SpsA, Chain A"/>
    <property type="match status" value="1"/>
</dbReference>
<dbReference type="OrthoDB" id="6307329at2"/>
<reference evidence="4 5" key="1">
    <citation type="submission" date="2018-03" db="EMBL/GenBank/DDBJ databases">
        <title>Genomic Encyclopedia of Archaeal and Bacterial Type Strains, Phase II (KMG-II): from individual species to whole genera.</title>
        <authorList>
            <person name="Goeker M."/>
        </authorList>
    </citation>
    <scope>NUCLEOTIDE SEQUENCE [LARGE SCALE GENOMIC DNA]</scope>
    <source>
        <strain evidence="4 5">DSM 100214</strain>
    </source>
</reference>
<sequence>MTPTISIIIPIYNMEQFLGRCLDSVVNQTYTALDIILINDGSTDSSGDICNAYAQNDPRINVIHQANGGVSSARNAGLDIATGDYISFVDPDDYIELNTYETLIPYLDNNSIDILRFNAYRKSEILNQLPFKGEYSGERFEQEIVLPMVGSEKFGGMFILGVLWIHLFRRKVIEKNHIRFNKELRRCEDRLFTITAMLHSNRMFFIDSVLYHYQVNDESLSNRYDPIRWQQELIFLDDLKKAYTHVKSDPFITEANKRIKNDYTLRAVTSINNEYFTNNTNSFFKRYKNIKTIINNPNTRLSIKDIQREKSGLKGDLIIGMIKYRLILLLNLFNTLILYKNKVING</sequence>
<gene>
    <name evidence="4" type="ORF">CLV62_11435</name>
</gene>
<dbReference type="GO" id="GO:0016758">
    <property type="term" value="F:hexosyltransferase activity"/>
    <property type="evidence" value="ECO:0007669"/>
    <property type="project" value="UniProtKB-ARBA"/>
</dbReference>
<accession>A0A2V3PUW8</accession>
<feature type="domain" description="Glycosyltransferase 2-like" evidence="3">
    <location>
        <begin position="6"/>
        <end position="130"/>
    </location>
</feature>
<dbReference type="Pfam" id="PF00535">
    <property type="entry name" value="Glycos_transf_2"/>
    <property type="match status" value="1"/>
</dbReference>
<keyword evidence="1" id="KW-0328">Glycosyltransferase</keyword>
<dbReference type="EMBL" id="QICL01000014">
    <property type="protein sequence ID" value="PXV63318.1"/>
    <property type="molecule type" value="Genomic_DNA"/>
</dbReference>
<name>A0A2V3PUW8_9BACT</name>
<evidence type="ECO:0000256" key="1">
    <source>
        <dbReference type="ARBA" id="ARBA00022676"/>
    </source>
</evidence>
<dbReference type="RefSeq" id="WP_110310962.1">
    <property type="nucleotide sequence ID" value="NZ_QICL01000014.1"/>
</dbReference>
<protein>
    <submittedName>
        <fullName evidence="4">Glycosyltransferase EpsJ</fullName>
    </submittedName>
</protein>
<evidence type="ECO:0000256" key="2">
    <source>
        <dbReference type="ARBA" id="ARBA00022679"/>
    </source>
</evidence>
<comment type="caution">
    <text evidence="4">The sequence shown here is derived from an EMBL/GenBank/DDBJ whole genome shotgun (WGS) entry which is preliminary data.</text>
</comment>
<proteinExistence type="predicted"/>
<dbReference type="InterPro" id="IPR029044">
    <property type="entry name" value="Nucleotide-diphossugar_trans"/>
</dbReference>
<organism evidence="4 5">
    <name type="scientific">Dysgonomonas alginatilytica</name>
    <dbReference type="NCBI Taxonomy" id="1605892"/>
    <lineage>
        <taxon>Bacteria</taxon>
        <taxon>Pseudomonadati</taxon>
        <taxon>Bacteroidota</taxon>
        <taxon>Bacteroidia</taxon>
        <taxon>Bacteroidales</taxon>
        <taxon>Dysgonomonadaceae</taxon>
        <taxon>Dysgonomonas</taxon>
    </lineage>
</organism>
<evidence type="ECO:0000259" key="3">
    <source>
        <dbReference type="Pfam" id="PF00535"/>
    </source>
</evidence>